<dbReference type="Proteomes" id="UP000077469">
    <property type="component" value="Chromosome"/>
</dbReference>
<dbReference type="Pfam" id="PF02367">
    <property type="entry name" value="TsaE"/>
    <property type="match status" value="1"/>
</dbReference>
<dbReference type="SUPFAM" id="SSF52540">
    <property type="entry name" value="P-loop containing nucleoside triphosphate hydrolases"/>
    <property type="match status" value="1"/>
</dbReference>
<evidence type="ECO:0000313" key="12">
    <source>
        <dbReference type="Proteomes" id="UP000077469"/>
    </source>
</evidence>
<dbReference type="PANTHER" id="PTHR33540">
    <property type="entry name" value="TRNA THREONYLCARBAMOYLADENOSINE BIOSYNTHESIS PROTEIN TSAE"/>
    <property type="match status" value="1"/>
</dbReference>
<dbReference type="PaxDb" id="1123384-AJ81_02850"/>
<accession>A0A0X1KQ21</accession>
<organism evidence="11 12">
    <name type="scientific">Pseudothermotoga hypogea DSM 11164 = NBRC 106472</name>
    <dbReference type="NCBI Taxonomy" id="1123384"/>
    <lineage>
        <taxon>Bacteria</taxon>
        <taxon>Thermotogati</taxon>
        <taxon>Thermotogota</taxon>
        <taxon>Thermotogae</taxon>
        <taxon>Thermotogales</taxon>
        <taxon>Thermotogaceae</taxon>
        <taxon>Pseudothermotoga</taxon>
    </lineage>
</organism>
<proteinExistence type="inferred from homology"/>
<dbReference type="AlphaFoldDB" id="A0A0X1KQ21"/>
<keyword evidence="6" id="KW-0479">Metal-binding</keyword>
<evidence type="ECO:0000256" key="2">
    <source>
        <dbReference type="ARBA" id="ARBA00007599"/>
    </source>
</evidence>
<dbReference type="EMBL" id="CP007141">
    <property type="protein sequence ID" value="AJC73319.1"/>
    <property type="molecule type" value="Genomic_DNA"/>
</dbReference>
<evidence type="ECO:0000256" key="7">
    <source>
        <dbReference type="ARBA" id="ARBA00022741"/>
    </source>
</evidence>
<dbReference type="GO" id="GO:0002949">
    <property type="term" value="P:tRNA threonylcarbamoyladenosine modification"/>
    <property type="evidence" value="ECO:0007669"/>
    <property type="project" value="InterPro"/>
</dbReference>
<evidence type="ECO:0000256" key="6">
    <source>
        <dbReference type="ARBA" id="ARBA00022723"/>
    </source>
</evidence>
<dbReference type="PATRIC" id="fig|1123384.7.peg.561"/>
<evidence type="ECO:0000256" key="8">
    <source>
        <dbReference type="ARBA" id="ARBA00022840"/>
    </source>
</evidence>
<evidence type="ECO:0000256" key="4">
    <source>
        <dbReference type="ARBA" id="ARBA00022490"/>
    </source>
</evidence>
<dbReference type="KEGG" id="phy:AJ81_02850"/>
<evidence type="ECO:0000256" key="3">
    <source>
        <dbReference type="ARBA" id="ARBA00019010"/>
    </source>
</evidence>
<protein>
    <recommendedName>
        <fullName evidence="3">tRNA threonylcarbamoyladenosine biosynthesis protein TsaE</fullName>
    </recommendedName>
    <alternativeName>
        <fullName evidence="10">t(6)A37 threonylcarbamoyladenosine biosynthesis protein TsaE</fullName>
    </alternativeName>
</protein>
<dbReference type="OrthoDB" id="9815896at2"/>
<dbReference type="PANTHER" id="PTHR33540:SF2">
    <property type="entry name" value="TRNA THREONYLCARBAMOYLADENOSINE BIOSYNTHESIS PROTEIN TSAE"/>
    <property type="match status" value="1"/>
</dbReference>
<keyword evidence="8" id="KW-0067">ATP-binding</keyword>
<keyword evidence="9" id="KW-0460">Magnesium</keyword>
<keyword evidence="12" id="KW-1185">Reference proteome</keyword>
<comment type="similarity">
    <text evidence="2">Belongs to the TsaE family.</text>
</comment>
<evidence type="ECO:0000256" key="9">
    <source>
        <dbReference type="ARBA" id="ARBA00022842"/>
    </source>
</evidence>
<evidence type="ECO:0000313" key="11">
    <source>
        <dbReference type="EMBL" id="AJC73319.1"/>
    </source>
</evidence>
<keyword evidence="7" id="KW-0547">Nucleotide-binding</keyword>
<gene>
    <name evidence="11" type="ORF">AJ81_02850</name>
</gene>
<dbReference type="NCBIfam" id="TIGR00150">
    <property type="entry name" value="T6A_YjeE"/>
    <property type="match status" value="1"/>
</dbReference>
<name>A0A0X1KQ21_9THEM</name>
<dbReference type="Gene3D" id="3.40.50.300">
    <property type="entry name" value="P-loop containing nucleotide triphosphate hydrolases"/>
    <property type="match status" value="1"/>
</dbReference>
<evidence type="ECO:0000256" key="5">
    <source>
        <dbReference type="ARBA" id="ARBA00022694"/>
    </source>
</evidence>
<dbReference type="GO" id="GO:0005737">
    <property type="term" value="C:cytoplasm"/>
    <property type="evidence" value="ECO:0007669"/>
    <property type="project" value="UniProtKB-SubCell"/>
</dbReference>
<dbReference type="STRING" id="1123384.AJ81_02850"/>
<dbReference type="InterPro" id="IPR027417">
    <property type="entry name" value="P-loop_NTPase"/>
</dbReference>
<sequence length="157" mass="17941">MRRIFGCLEKKAFAKLAEVFADLLEPGVVVLLVGELGSGKTSFVKHCSSKLGLDPTQVRSPTFSLVNVYEGRVRVYHIDLYRIDRDVEVLMELEEILEKRDGIVFVEWADRIDTFWSGEEIKITFDFCENGRIVSVEAQNESLLAELSKRWLEVAQV</sequence>
<evidence type="ECO:0000256" key="10">
    <source>
        <dbReference type="ARBA" id="ARBA00032441"/>
    </source>
</evidence>
<keyword evidence="5" id="KW-0819">tRNA processing</keyword>
<dbReference type="InterPro" id="IPR003442">
    <property type="entry name" value="T6A_TsaE"/>
</dbReference>
<comment type="subcellular location">
    <subcellularLocation>
        <location evidence="1">Cytoplasm</location>
    </subcellularLocation>
</comment>
<dbReference type="GO" id="GO:0005524">
    <property type="term" value="F:ATP binding"/>
    <property type="evidence" value="ECO:0007669"/>
    <property type="project" value="UniProtKB-KW"/>
</dbReference>
<dbReference type="GO" id="GO:0046872">
    <property type="term" value="F:metal ion binding"/>
    <property type="evidence" value="ECO:0007669"/>
    <property type="project" value="UniProtKB-KW"/>
</dbReference>
<dbReference type="RefSeq" id="WP_031503885.1">
    <property type="nucleotide sequence ID" value="NC_022795.1"/>
</dbReference>
<keyword evidence="4" id="KW-0963">Cytoplasm</keyword>
<evidence type="ECO:0000256" key="1">
    <source>
        <dbReference type="ARBA" id="ARBA00004496"/>
    </source>
</evidence>
<reference evidence="11 12" key="1">
    <citation type="submission" date="2014-01" db="EMBL/GenBank/DDBJ databases">
        <title>Genome sequencing of Thermotog hypogea.</title>
        <authorList>
            <person name="Zhang X."/>
            <person name="Alvare G."/>
            <person name="Fristensky B."/>
            <person name="Chen L."/>
            <person name="Suen T."/>
            <person name="Chen Q."/>
            <person name="Ma K."/>
        </authorList>
    </citation>
    <scope>NUCLEOTIDE SEQUENCE [LARGE SCALE GENOMIC DNA]</scope>
    <source>
        <strain evidence="11 12">DSM 11164</strain>
    </source>
</reference>